<organism evidence="1 2">
    <name type="scientific">Lepidopterella palustris CBS 459.81</name>
    <dbReference type="NCBI Taxonomy" id="1314670"/>
    <lineage>
        <taxon>Eukaryota</taxon>
        <taxon>Fungi</taxon>
        <taxon>Dikarya</taxon>
        <taxon>Ascomycota</taxon>
        <taxon>Pezizomycotina</taxon>
        <taxon>Dothideomycetes</taxon>
        <taxon>Pleosporomycetidae</taxon>
        <taxon>Mytilinidiales</taxon>
        <taxon>Argynnaceae</taxon>
        <taxon>Lepidopterella</taxon>
    </lineage>
</organism>
<sequence>VTSLGTEISGNRDRKWELSRCKRVGILSAFKTGIRKAPVTREYGCSARTVFNTTNRWTNYQISTNIWPKAEA</sequence>
<proteinExistence type="predicted"/>
<dbReference type="AlphaFoldDB" id="A0A8E2E6W9"/>
<dbReference type="OrthoDB" id="5151590at2759"/>
<feature type="non-terminal residue" evidence="1">
    <location>
        <position position="1"/>
    </location>
</feature>
<name>A0A8E2E6W9_9PEZI</name>
<accession>A0A8E2E6W9</accession>
<gene>
    <name evidence="1" type="ORF">K432DRAFT_302343</name>
</gene>
<evidence type="ECO:0000313" key="1">
    <source>
        <dbReference type="EMBL" id="OCK78283.1"/>
    </source>
</evidence>
<reference evidence="1 2" key="1">
    <citation type="journal article" date="2016" name="Nat. Commun.">
        <title>Ectomycorrhizal ecology is imprinted in the genome of the dominant symbiotic fungus Cenococcum geophilum.</title>
        <authorList>
            <consortium name="DOE Joint Genome Institute"/>
            <person name="Peter M."/>
            <person name="Kohler A."/>
            <person name="Ohm R.A."/>
            <person name="Kuo A."/>
            <person name="Krutzmann J."/>
            <person name="Morin E."/>
            <person name="Arend M."/>
            <person name="Barry K.W."/>
            <person name="Binder M."/>
            <person name="Choi C."/>
            <person name="Clum A."/>
            <person name="Copeland A."/>
            <person name="Grisel N."/>
            <person name="Haridas S."/>
            <person name="Kipfer T."/>
            <person name="LaButti K."/>
            <person name="Lindquist E."/>
            <person name="Lipzen A."/>
            <person name="Maire R."/>
            <person name="Meier B."/>
            <person name="Mihaltcheva S."/>
            <person name="Molinier V."/>
            <person name="Murat C."/>
            <person name="Poggeler S."/>
            <person name="Quandt C.A."/>
            <person name="Sperisen C."/>
            <person name="Tritt A."/>
            <person name="Tisserant E."/>
            <person name="Crous P.W."/>
            <person name="Henrissat B."/>
            <person name="Nehls U."/>
            <person name="Egli S."/>
            <person name="Spatafora J.W."/>
            <person name="Grigoriev I.V."/>
            <person name="Martin F.M."/>
        </authorList>
    </citation>
    <scope>NUCLEOTIDE SEQUENCE [LARGE SCALE GENOMIC DNA]</scope>
    <source>
        <strain evidence="1 2">CBS 459.81</strain>
    </source>
</reference>
<evidence type="ECO:0000313" key="2">
    <source>
        <dbReference type="Proteomes" id="UP000250266"/>
    </source>
</evidence>
<keyword evidence="2" id="KW-1185">Reference proteome</keyword>
<dbReference type="EMBL" id="KV745070">
    <property type="protein sequence ID" value="OCK78283.1"/>
    <property type="molecule type" value="Genomic_DNA"/>
</dbReference>
<protein>
    <submittedName>
        <fullName evidence="1">Uncharacterized protein</fullName>
    </submittedName>
</protein>
<dbReference type="Proteomes" id="UP000250266">
    <property type="component" value="Unassembled WGS sequence"/>
</dbReference>